<reference evidence="1 2" key="1">
    <citation type="submission" date="2015-05" db="EMBL/GenBank/DDBJ databases">
        <title>Evolution of Trichinella species and genotypes.</title>
        <authorList>
            <person name="Korhonen P.K."/>
            <person name="Edoardo P."/>
            <person name="Giuseppe L.R."/>
            <person name="Gasser R.B."/>
        </authorList>
    </citation>
    <scope>NUCLEOTIDE SEQUENCE [LARGE SCALE GENOMIC DNA]</scope>
    <source>
        <strain evidence="1">ISS10</strain>
    </source>
</reference>
<dbReference type="Proteomes" id="UP000054721">
    <property type="component" value="Unassembled WGS sequence"/>
</dbReference>
<organism evidence="1 2">
    <name type="scientific">Trichinella nativa</name>
    <dbReference type="NCBI Taxonomy" id="6335"/>
    <lineage>
        <taxon>Eukaryota</taxon>
        <taxon>Metazoa</taxon>
        <taxon>Ecdysozoa</taxon>
        <taxon>Nematoda</taxon>
        <taxon>Enoplea</taxon>
        <taxon>Dorylaimia</taxon>
        <taxon>Trichinellida</taxon>
        <taxon>Trichinellidae</taxon>
        <taxon>Trichinella</taxon>
    </lineage>
</organism>
<proteinExistence type="predicted"/>
<evidence type="ECO:0000313" key="2">
    <source>
        <dbReference type="Proteomes" id="UP000054721"/>
    </source>
</evidence>
<keyword evidence="2" id="KW-1185">Reference proteome</keyword>
<protein>
    <submittedName>
        <fullName evidence="1">Uncharacterized protein</fullName>
    </submittedName>
</protein>
<dbReference type="AlphaFoldDB" id="A0A0V1KJU7"/>
<sequence length="123" mass="13413">MSLQSATTAIAAHNQDVHIHVEQCAPVHSACCLSACGRTVCITRYGEQVRPKQTCDSLQEVVIPQLSPQEPAAANSVFLVQSHLQVHLLVVHLQPDPVPPVANQDPQQIRLKISSRIQQVNVT</sequence>
<evidence type="ECO:0000313" key="1">
    <source>
        <dbReference type="EMBL" id="KRZ47244.1"/>
    </source>
</evidence>
<comment type="caution">
    <text evidence="1">The sequence shown here is derived from an EMBL/GenBank/DDBJ whole genome shotgun (WGS) entry which is preliminary data.</text>
</comment>
<dbReference type="EMBL" id="JYDW01001085">
    <property type="protein sequence ID" value="KRZ47244.1"/>
    <property type="molecule type" value="Genomic_DNA"/>
</dbReference>
<accession>A0A0V1KJU7</accession>
<gene>
    <name evidence="1" type="ORF">T02_8523</name>
</gene>
<name>A0A0V1KJU7_9BILA</name>